<reference evidence="1 2" key="1">
    <citation type="submission" date="2014-04" db="EMBL/GenBank/DDBJ databases">
        <authorList>
            <consortium name="DOE Joint Genome Institute"/>
            <person name="Kuo A."/>
            <person name="Kohler A."/>
            <person name="Nagy L.G."/>
            <person name="Floudas D."/>
            <person name="Copeland A."/>
            <person name="Barry K.W."/>
            <person name="Cichocki N."/>
            <person name="Veneault-Fourrey C."/>
            <person name="LaButti K."/>
            <person name="Lindquist E.A."/>
            <person name="Lipzen A."/>
            <person name="Lundell T."/>
            <person name="Morin E."/>
            <person name="Murat C."/>
            <person name="Sun H."/>
            <person name="Tunlid A."/>
            <person name="Henrissat B."/>
            <person name="Grigoriev I.V."/>
            <person name="Hibbett D.S."/>
            <person name="Martin F."/>
            <person name="Nordberg H.P."/>
            <person name="Cantor M.N."/>
            <person name="Hua S.X."/>
        </authorList>
    </citation>
    <scope>NUCLEOTIDE SEQUENCE [LARGE SCALE GENOMIC DNA]</scope>
    <source>
        <strain evidence="1 2">LaAM-08-1</strain>
    </source>
</reference>
<organism evidence="1 2">
    <name type="scientific">Laccaria amethystina LaAM-08-1</name>
    <dbReference type="NCBI Taxonomy" id="1095629"/>
    <lineage>
        <taxon>Eukaryota</taxon>
        <taxon>Fungi</taxon>
        <taxon>Dikarya</taxon>
        <taxon>Basidiomycota</taxon>
        <taxon>Agaricomycotina</taxon>
        <taxon>Agaricomycetes</taxon>
        <taxon>Agaricomycetidae</taxon>
        <taxon>Agaricales</taxon>
        <taxon>Agaricineae</taxon>
        <taxon>Hydnangiaceae</taxon>
        <taxon>Laccaria</taxon>
    </lineage>
</organism>
<dbReference type="EMBL" id="KN838726">
    <property type="protein sequence ID" value="KIJ96286.1"/>
    <property type="molecule type" value="Genomic_DNA"/>
</dbReference>
<dbReference type="OrthoDB" id="2131701at2759"/>
<dbReference type="Proteomes" id="UP000054477">
    <property type="component" value="Unassembled WGS sequence"/>
</dbReference>
<accession>A0A0C9XF22</accession>
<protein>
    <submittedName>
        <fullName evidence="1">Unplaced genomic scaffold K443scaffold_191, whole genome shotgun sequence</fullName>
    </submittedName>
</protein>
<gene>
    <name evidence="1" type="ORF">K443DRAFT_107480</name>
</gene>
<name>A0A0C9XF22_9AGAR</name>
<reference evidence="2" key="2">
    <citation type="submission" date="2015-01" db="EMBL/GenBank/DDBJ databases">
        <title>Evolutionary Origins and Diversification of the Mycorrhizal Mutualists.</title>
        <authorList>
            <consortium name="DOE Joint Genome Institute"/>
            <consortium name="Mycorrhizal Genomics Consortium"/>
            <person name="Kohler A."/>
            <person name="Kuo A."/>
            <person name="Nagy L.G."/>
            <person name="Floudas D."/>
            <person name="Copeland A."/>
            <person name="Barry K.W."/>
            <person name="Cichocki N."/>
            <person name="Veneault-Fourrey C."/>
            <person name="LaButti K."/>
            <person name="Lindquist E.A."/>
            <person name="Lipzen A."/>
            <person name="Lundell T."/>
            <person name="Morin E."/>
            <person name="Murat C."/>
            <person name="Riley R."/>
            <person name="Ohm R."/>
            <person name="Sun H."/>
            <person name="Tunlid A."/>
            <person name="Henrissat B."/>
            <person name="Grigoriev I.V."/>
            <person name="Hibbett D.S."/>
            <person name="Martin F."/>
        </authorList>
    </citation>
    <scope>NUCLEOTIDE SEQUENCE [LARGE SCALE GENOMIC DNA]</scope>
    <source>
        <strain evidence="2">LaAM-08-1</strain>
    </source>
</reference>
<evidence type="ECO:0000313" key="2">
    <source>
        <dbReference type="Proteomes" id="UP000054477"/>
    </source>
</evidence>
<keyword evidence="2" id="KW-1185">Reference proteome</keyword>
<dbReference type="AlphaFoldDB" id="A0A0C9XF22"/>
<sequence>MSLPPGIYRISQWGSHEHAQILTLKDDHITVLAPGAAPERDQEWRVEALEDGNIAIQIPANIFPSRSLSYEGEAEEGKRIVPGRLSDFPTRQWRIQIAPQRPLPVPYFIRVPDKDLIIVQSPIHIFLPQLALGAYSHSLQNAWTFELIRHK</sequence>
<proteinExistence type="predicted"/>
<evidence type="ECO:0000313" key="1">
    <source>
        <dbReference type="EMBL" id="KIJ96286.1"/>
    </source>
</evidence>
<dbReference type="HOGENOM" id="CLU_1731751_0_0_1"/>